<keyword evidence="2" id="KW-1185">Reference proteome</keyword>
<name>A0ABN8I3Y4_9NEOP</name>
<dbReference type="EMBL" id="OW152828">
    <property type="protein sequence ID" value="CAH2044820.1"/>
    <property type="molecule type" value="Genomic_DNA"/>
</dbReference>
<organism evidence="1 2">
    <name type="scientific">Iphiclides podalirius</name>
    <name type="common">scarce swallowtail</name>
    <dbReference type="NCBI Taxonomy" id="110791"/>
    <lineage>
        <taxon>Eukaryota</taxon>
        <taxon>Metazoa</taxon>
        <taxon>Ecdysozoa</taxon>
        <taxon>Arthropoda</taxon>
        <taxon>Hexapoda</taxon>
        <taxon>Insecta</taxon>
        <taxon>Pterygota</taxon>
        <taxon>Neoptera</taxon>
        <taxon>Endopterygota</taxon>
        <taxon>Lepidoptera</taxon>
        <taxon>Glossata</taxon>
        <taxon>Ditrysia</taxon>
        <taxon>Papilionoidea</taxon>
        <taxon>Papilionidae</taxon>
        <taxon>Papilioninae</taxon>
        <taxon>Iphiclides</taxon>
    </lineage>
</organism>
<accession>A0ABN8I3Y4</accession>
<evidence type="ECO:0000313" key="1">
    <source>
        <dbReference type="EMBL" id="CAH2044820.1"/>
    </source>
</evidence>
<reference evidence="1" key="1">
    <citation type="submission" date="2022-03" db="EMBL/GenBank/DDBJ databases">
        <authorList>
            <person name="Martin H S."/>
        </authorList>
    </citation>
    <scope>NUCLEOTIDE SEQUENCE</scope>
</reference>
<protein>
    <submittedName>
        <fullName evidence="1">Uncharacterized protein</fullName>
    </submittedName>
</protein>
<proteinExistence type="predicted"/>
<gene>
    <name evidence="1" type="ORF">IPOD504_LOCUS4805</name>
</gene>
<sequence length="108" mass="11847">MFTSAWPNVSAARLCEPLARPNEPAGVRGLMSGSRDAEWAPAASRRLAPLARFESAMTCVQLGLECPMTFDCAHLGVNEQFPYRWESARRPAWEVALISSDTVDVPPV</sequence>
<evidence type="ECO:0000313" key="2">
    <source>
        <dbReference type="Proteomes" id="UP000837857"/>
    </source>
</evidence>
<feature type="non-terminal residue" evidence="1">
    <location>
        <position position="108"/>
    </location>
</feature>
<dbReference type="Proteomes" id="UP000837857">
    <property type="component" value="Chromosome 16"/>
</dbReference>